<dbReference type="InterPro" id="IPR046347">
    <property type="entry name" value="bZIP_sf"/>
</dbReference>
<sequence length="184" mass="20598">MMNNNKPEMKSWITGCWSPVLTTSTPNSGSESDLLQRDLINERKRKRLESNRESARRSRMRKRERLDDLNAQVVQLRKDNRKTTAEIAVTTEHYVKIEAENSVLRAQLTELNHRLSSLNQIIAFAESFEMETGQGGGGADYGGGDSGGDEFYDGAMNPLNLGFYNQTPNMTSASTGFGDVPNCW</sequence>
<protein>
    <recommendedName>
        <fullName evidence="7">BZIP domain-containing protein</fullName>
    </recommendedName>
</protein>
<dbReference type="InterPro" id="IPR004827">
    <property type="entry name" value="bZIP"/>
</dbReference>
<dbReference type="GO" id="GO:0046982">
    <property type="term" value="F:protein heterodimerization activity"/>
    <property type="evidence" value="ECO:0007669"/>
    <property type="project" value="UniProtKB-ARBA"/>
</dbReference>
<evidence type="ECO:0000256" key="3">
    <source>
        <dbReference type="ARBA" id="ARBA00023125"/>
    </source>
</evidence>
<comment type="caution">
    <text evidence="8">The sequence shown here is derived from an EMBL/GenBank/DDBJ whole genome shotgun (WGS) entry which is preliminary data.</text>
</comment>
<name>A0ABC8LID1_ERUVS</name>
<evidence type="ECO:0000256" key="4">
    <source>
        <dbReference type="ARBA" id="ARBA00023163"/>
    </source>
</evidence>
<evidence type="ECO:0000256" key="1">
    <source>
        <dbReference type="ARBA" id="ARBA00004123"/>
    </source>
</evidence>
<dbReference type="PROSITE" id="PS00036">
    <property type="entry name" value="BZIP_BASIC"/>
    <property type="match status" value="1"/>
</dbReference>
<dbReference type="SUPFAM" id="SSF57959">
    <property type="entry name" value="Leucine zipper domain"/>
    <property type="match status" value="1"/>
</dbReference>
<dbReference type="GO" id="GO:0003677">
    <property type="term" value="F:DNA binding"/>
    <property type="evidence" value="ECO:0007669"/>
    <property type="project" value="UniProtKB-KW"/>
</dbReference>
<gene>
    <name evidence="8" type="ORF">ERUC_LOCUS35686</name>
</gene>
<dbReference type="Proteomes" id="UP001642260">
    <property type="component" value="Unassembled WGS sequence"/>
</dbReference>
<dbReference type="PROSITE" id="PS50217">
    <property type="entry name" value="BZIP"/>
    <property type="match status" value="1"/>
</dbReference>
<dbReference type="EMBL" id="CAKOAT010579598">
    <property type="protein sequence ID" value="CAH8383203.1"/>
    <property type="molecule type" value="Genomic_DNA"/>
</dbReference>
<organism evidence="8 9">
    <name type="scientific">Eruca vesicaria subsp. sativa</name>
    <name type="common">Garden rocket</name>
    <name type="synonym">Eruca sativa</name>
    <dbReference type="NCBI Taxonomy" id="29727"/>
    <lineage>
        <taxon>Eukaryota</taxon>
        <taxon>Viridiplantae</taxon>
        <taxon>Streptophyta</taxon>
        <taxon>Embryophyta</taxon>
        <taxon>Tracheophyta</taxon>
        <taxon>Spermatophyta</taxon>
        <taxon>Magnoliopsida</taxon>
        <taxon>eudicotyledons</taxon>
        <taxon>Gunneridae</taxon>
        <taxon>Pentapetalae</taxon>
        <taxon>rosids</taxon>
        <taxon>malvids</taxon>
        <taxon>Brassicales</taxon>
        <taxon>Brassicaceae</taxon>
        <taxon>Brassiceae</taxon>
        <taxon>Eruca</taxon>
    </lineage>
</organism>
<dbReference type="Gene3D" id="1.20.5.170">
    <property type="match status" value="1"/>
</dbReference>
<dbReference type="AlphaFoldDB" id="A0ABC8LID1"/>
<dbReference type="GO" id="GO:0005634">
    <property type="term" value="C:nucleus"/>
    <property type="evidence" value="ECO:0007669"/>
    <property type="project" value="UniProtKB-SubCell"/>
</dbReference>
<keyword evidence="3" id="KW-0238">DNA-binding</keyword>
<proteinExistence type="predicted"/>
<dbReference type="SMART" id="SM00338">
    <property type="entry name" value="BRLZ"/>
    <property type="match status" value="1"/>
</dbReference>
<dbReference type="InterPro" id="IPR045314">
    <property type="entry name" value="bZIP_plant_GBF1"/>
</dbReference>
<dbReference type="FunFam" id="1.20.5.170:FF:000020">
    <property type="entry name" value="BZIP transcription factor"/>
    <property type="match status" value="1"/>
</dbReference>
<keyword evidence="2" id="KW-0805">Transcription regulation</keyword>
<evidence type="ECO:0000256" key="2">
    <source>
        <dbReference type="ARBA" id="ARBA00023015"/>
    </source>
</evidence>
<keyword evidence="5" id="KW-0539">Nucleus</keyword>
<keyword evidence="9" id="KW-1185">Reference proteome</keyword>
<keyword evidence="6" id="KW-0175">Coiled coil</keyword>
<keyword evidence="4" id="KW-0804">Transcription</keyword>
<dbReference type="CDD" id="cd14702">
    <property type="entry name" value="bZIP_plant_GBF1"/>
    <property type="match status" value="1"/>
</dbReference>
<evidence type="ECO:0000256" key="6">
    <source>
        <dbReference type="SAM" id="Coils"/>
    </source>
</evidence>
<feature type="coiled-coil region" evidence="6">
    <location>
        <begin position="45"/>
        <end position="114"/>
    </location>
</feature>
<feature type="domain" description="BZIP" evidence="7">
    <location>
        <begin position="41"/>
        <end position="104"/>
    </location>
</feature>
<comment type="subcellular location">
    <subcellularLocation>
        <location evidence="1">Nucleus</location>
    </subcellularLocation>
</comment>
<reference evidence="8 9" key="1">
    <citation type="submission" date="2022-03" db="EMBL/GenBank/DDBJ databases">
        <authorList>
            <person name="Macdonald S."/>
            <person name="Ahmed S."/>
            <person name="Newling K."/>
        </authorList>
    </citation>
    <scope>NUCLEOTIDE SEQUENCE [LARGE SCALE GENOMIC DNA]</scope>
</reference>
<evidence type="ECO:0000313" key="9">
    <source>
        <dbReference type="Proteomes" id="UP001642260"/>
    </source>
</evidence>
<evidence type="ECO:0000313" key="8">
    <source>
        <dbReference type="EMBL" id="CAH8383203.1"/>
    </source>
</evidence>
<evidence type="ECO:0000256" key="5">
    <source>
        <dbReference type="ARBA" id="ARBA00023242"/>
    </source>
</evidence>
<dbReference type="PANTHER" id="PTHR45764:SF38">
    <property type="entry name" value="BZIP TRANSCRIPTION FACTOR 44"/>
    <property type="match status" value="1"/>
</dbReference>
<accession>A0ABC8LID1</accession>
<dbReference type="Pfam" id="PF00170">
    <property type="entry name" value="bZIP_1"/>
    <property type="match status" value="1"/>
</dbReference>
<dbReference type="PANTHER" id="PTHR45764">
    <property type="entry name" value="BZIP TRANSCRIPTION FACTOR 44"/>
    <property type="match status" value="1"/>
</dbReference>
<evidence type="ECO:0000259" key="7">
    <source>
        <dbReference type="PROSITE" id="PS50217"/>
    </source>
</evidence>